<name>A0A1B6CHJ8_9HEMI</name>
<organism evidence="6">
    <name type="scientific">Clastoptera arizonana</name>
    <name type="common">Arizona spittle bug</name>
    <dbReference type="NCBI Taxonomy" id="38151"/>
    <lineage>
        <taxon>Eukaryota</taxon>
        <taxon>Metazoa</taxon>
        <taxon>Ecdysozoa</taxon>
        <taxon>Arthropoda</taxon>
        <taxon>Hexapoda</taxon>
        <taxon>Insecta</taxon>
        <taxon>Pterygota</taxon>
        <taxon>Neoptera</taxon>
        <taxon>Paraneoptera</taxon>
        <taxon>Hemiptera</taxon>
        <taxon>Auchenorrhyncha</taxon>
        <taxon>Cercopoidea</taxon>
        <taxon>Clastopteridae</taxon>
        <taxon>Clastoptera</taxon>
    </lineage>
</organism>
<keyword evidence="3" id="KW-0175">Coiled coil</keyword>
<proteinExistence type="predicted"/>
<dbReference type="EMBL" id="GEDC01024389">
    <property type="protein sequence ID" value="JAS12909.1"/>
    <property type="molecule type" value="Transcribed_RNA"/>
</dbReference>
<evidence type="ECO:0000256" key="1">
    <source>
        <dbReference type="ARBA" id="ARBA00023117"/>
    </source>
</evidence>
<sequence length="699" mass="80058">MEVVRKPAVIDTYVKIRTTKDENFIRQFATLDDAQKEEMKREKRRIQEQLRRIKRNQERERITGGFFNRTPLGHSTLSHSLLNTSGLGDSSESGPSGSMSSPSKPISNFQAQKLIQSTPQTPNPPRRRKPNKLKPDLKLKCGACGNVGHMRTNKACPLYQGSAQAPPLNVAMTEEQEEEIEKQLNADDEDLVNVDGTKVKLSSKLLKHAEEIKRRSLLLKVPKDAVNSRKRRKPPNELHCDYLKRQQRPANRRRTDPVVVLSTILESILNEMRDLPDVQPFLFPVNAKVVPDYYKIVARPMDLQTIRENLRQKKYQSREEFLADVNQIVENSTLYNGGKSSLTLAARKMLELCVERLADKEERLMRLEKAINPLLDDNDQVALTFILDSVVNNRLKTMSESWPFVKPVNKKMVKDYYNVVKYPMDLETITKKVKSHKYHSRHEFIADVERILQNCTLYNGKDSPFTQKAESLVVACKEMLDEYDEHLTQLEKNISLVQERALEQAEIDSIGTWLGGDDESFTIHEQDAQESRTGSPFGKSHMEDFDFVDVEGDMDHELKNRDKKEAGVLEEDLQFSSEEELEEVAGYSEGDLEHVPGPDDDSQQVAEAMMQLGNISYYPQDVTIPQDQSNYDESMDVDPNYDPSDFLMHGLPNRDNQSQPQITGKIHDDLAVSESEDEVTHQDNMKLEDHDVDPGDLWF</sequence>
<dbReference type="FunFam" id="1.20.920.10:FF:000020">
    <property type="entry name" value="Transcription initiation factor TFIID subunit"/>
    <property type="match status" value="1"/>
</dbReference>
<evidence type="ECO:0000313" key="6">
    <source>
        <dbReference type="EMBL" id="JAS12909.1"/>
    </source>
</evidence>
<dbReference type="InterPro" id="IPR041670">
    <property type="entry name" value="Znf-CCHC_6"/>
</dbReference>
<evidence type="ECO:0000256" key="4">
    <source>
        <dbReference type="SAM" id="MobiDB-lite"/>
    </source>
</evidence>
<dbReference type="Pfam" id="PF00439">
    <property type="entry name" value="Bromodomain"/>
    <property type="match status" value="2"/>
</dbReference>
<dbReference type="GO" id="GO:0016251">
    <property type="term" value="F:RNA polymerase II general transcription initiation factor activity"/>
    <property type="evidence" value="ECO:0007669"/>
    <property type="project" value="InterPro"/>
</dbReference>
<feature type="coiled-coil region" evidence="3">
    <location>
        <begin position="473"/>
        <end position="500"/>
    </location>
</feature>
<dbReference type="InterPro" id="IPR018359">
    <property type="entry name" value="Bromodomain_CS"/>
</dbReference>
<dbReference type="Gene3D" id="1.20.920.10">
    <property type="entry name" value="Bromodomain-like"/>
    <property type="match status" value="2"/>
</dbReference>
<protein>
    <recommendedName>
        <fullName evidence="5">Bromo domain-containing protein</fullName>
    </recommendedName>
</protein>
<reference evidence="6" key="1">
    <citation type="submission" date="2015-12" db="EMBL/GenBank/DDBJ databases">
        <title>De novo transcriptome assembly of four potential Pierce s Disease insect vectors from Arizona vineyards.</title>
        <authorList>
            <person name="Tassone E.E."/>
        </authorList>
    </citation>
    <scope>NUCLEOTIDE SEQUENCE</scope>
</reference>
<dbReference type="GO" id="GO:0017025">
    <property type="term" value="F:TBP-class protein binding"/>
    <property type="evidence" value="ECO:0007669"/>
    <property type="project" value="InterPro"/>
</dbReference>
<feature type="domain" description="Bromo" evidence="5">
    <location>
        <begin position="396"/>
        <end position="466"/>
    </location>
</feature>
<keyword evidence="1 2" id="KW-0103">Bromodomain</keyword>
<evidence type="ECO:0000259" key="5">
    <source>
        <dbReference type="PROSITE" id="PS50014"/>
    </source>
</evidence>
<accession>A0A1B6CHJ8</accession>
<feature type="region of interest" description="Disordered" evidence="4">
    <location>
        <begin position="55"/>
        <end position="137"/>
    </location>
</feature>
<feature type="coiled-coil region" evidence="3">
    <location>
        <begin position="350"/>
        <end position="377"/>
    </location>
</feature>
<dbReference type="GO" id="GO:0051123">
    <property type="term" value="P:RNA polymerase II preinitiation complex assembly"/>
    <property type="evidence" value="ECO:0007669"/>
    <property type="project" value="TreeGrafter"/>
</dbReference>
<dbReference type="GO" id="GO:0004402">
    <property type="term" value="F:histone acetyltransferase activity"/>
    <property type="evidence" value="ECO:0007669"/>
    <property type="project" value="InterPro"/>
</dbReference>
<dbReference type="CDD" id="cd05511">
    <property type="entry name" value="Bromo_TFIID"/>
    <property type="match status" value="2"/>
</dbReference>
<dbReference type="FunFam" id="1.20.920.10:FF:000039">
    <property type="entry name" value="Transcription initiation factor TFIID subunit"/>
    <property type="match status" value="1"/>
</dbReference>
<dbReference type="PROSITE" id="PS00633">
    <property type="entry name" value="BROMODOMAIN_1"/>
    <property type="match status" value="2"/>
</dbReference>
<dbReference type="PROSITE" id="PS50014">
    <property type="entry name" value="BROMODOMAIN_2"/>
    <property type="match status" value="2"/>
</dbReference>
<feature type="domain" description="Bromo" evidence="5">
    <location>
        <begin position="273"/>
        <end position="343"/>
    </location>
</feature>
<dbReference type="InterPro" id="IPR001487">
    <property type="entry name" value="Bromodomain"/>
</dbReference>
<dbReference type="SUPFAM" id="SSF47370">
    <property type="entry name" value="Bromodomain"/>
    <property type="match status" value="2"/>
</dbReference>
<dbReference type="PRINTS" id="PR00503">
    <property type="entry name" value="BROMODOMAIN"/>
</dbReference>
<dbReference type="PANTHER" id="PTHR13900:SF0">
    <property type="entry name" value="TRANSCRIPTION INITIATION FACTOR TFIID SUBUNIT 1"/>
    <property type="match status" value="1"/>
</dbReference>
<dbReference type="GO" id="GO:0005669">
    <property type="term" value="C:transcription factor TFIID complex"/>
    <property type="evidence" value="ECO:0007669"/>
    <property type="project" value="InterPro"/>
</dbReference>
<dbReference type="InterPro" id="IPR040240">
    <property type="entry name" value="TAF1"/>
</dbReference>
<dbReference type="PANTHER" id="PTHR13900">
    <property type="entry name" value="TRANSCRIPTION INITIATION FACTOR TFIID"/>
    <property type="match status" value="1"/>
</dbReference>
<dbReference type="Pfam" id="PF15288">
    <property type="entry name" value="zf-CCHC_6"/>
    <property type="match status" value="1"/>
</dbReference>
<feature type="compositionally biased region" description="Polar residues" evidence="4">
    <location>
        <begin position="108"/>
        <end position="120"/>
    </location>
</feature>
<dbReference type="InterPro" id="IPR036427">
    <property type="entry name" value="Bromodomain-like_sf"/>
</dbReference>
<feature type="region of interest" description="Disordered" evidence="4">
    <location>
        <begin position="672"/>
        <end position="699"/>
    </location>
</feature>
<feature type="compositionally biased region" description="Basic and acidic residues" evidence="4">
    <location>
        <begin position="678"/>
        <end position="693"/>
    </location>
</feature>
<dbReference type="AlphaFoldDB" id="A0A1B6CHJ8"/>
<evidence type="ECO:0000256" key="3">
    <source>
        <dbReference type="SAM" id="Coils"/>
    </source>
</evidence>
<evidence type="ECO:0000256" key="2">
    <source>
        <dbReference type="PROSITE-ProRule" id="PRU00035"/>
    </source>
</evidence>
<dbReference type="SMART" id="SM00297">
    <property type="entry name" value="BROMO"/>
    <property type="match status" value="2"/>
</dbReference>
<feature type="compositionally biased region" description="Low complexity" evidence="4">
    <location>
        <begin position="72"/>
        <end position="107"/>
    </location>
</feature>
<gene>
    <name evidence="6" type="ORF">g.17030</name>
</gene>